<evidence type="ECO:0000313" key="1">
    <source>
        <dbReference type="EMBL" id="QGM99660.1"/>
    </source>
</evidence>
<accession>A0A6B8MG59</accession>
<gene>
    <name evidence="1" type="ORF">F7D14_11265</name>
</gene>
<proteinExistence type="predicted"/>
<keyword evidence="2" id="KW-1185">Reference proteome</keyword>
<evidence type="ECO:0000313" key="2">
    <source>
        <dbReference type="Proteomes" id="UP000422569"/>
    </source>
</evidence>
<dbReference type="EMBL" id="CP044331">
    <property type="protein sequence ID" value="QGM99660.1"/>
    <property type="molecule type" value="Genomic_DNA"/>
</dbReference>
<protein>
    <recommendedName>
        <fullName evidence="3">Flagellar protein FlgN</fullName>
    </recommendedName>
</protein>
<sequence>MQRCVERLASIIEGETRLLKEGGRLDFPVLNARKTHALLEFTLASKSARPGDFACFGDTALRLKDALEENKEYLERRLRATQEIASLILAGIRRDESDGTYKAFRQKGRE</sequence>
<dbReference type="Proteomes" id="UP000422569">
    <property type="component" value="Chromosome"/>
</dbReference>
<dbReference type="KEGG" id="mpar:F7D14_11265"/>
<name>A0A6B8MG59_9HYPH</name>
<reference evidence="1 2" key="1">
    <citation type="submission" date="2019-09" db="EMBL/GenBank/DDBJ databases">
        <title>Isolation and complete genome sequencing of Methylocystis species.</title>
        <authorList>
            <person name="Rumah B.L."/>
            <person name="Stead C.E."/>
            <person name="Stevens B.C."/>
            <person name="Minton N.P."/>
            <person name="Grosse-Honebrink A."/>
            <person name="Zhang Y."/>
        </authorList>
    </citation>
    <scope>NUCLEOTIDE SEQUENCE [LARGE SCALE GENOMIC DNA]</scope>
    <source>
        <strain evidence="1 2">BRCS2</strain>
    </source>
</reference>
<evidence type="ECO:0008006" key="3">
    <source>
        <dbReference type="Google" id="ProtNLM"/>
    </source>
</evidence>
<dbReference type="AlphaFoldDB" id="A0A6B8MG59"/>
<organism evidence="1 2">
    <name type="scientific">Methylocystis parvus</name>
    <dbReference type="NCBI Taxonomy" id="134"/>
    <lineage>
        <taxon>Bacteria</taxon>
        <taxon>Pseudomonadati</taxon>
        <taxon>Pseudomonadota</taxon>
        <taxon>Alphaproteobacteria</taxon>
        <taxon>Hyphomicrobiales</taxon>
        <taxon>Methylocystaceae</taxon>
        <taxon>Methylocystis</taxon>
    </lineage>
</organism>